<dbReference type="EMBL" id="JAECZO010000044">
    <property type="protein sequence ID" value="KAK7194920.1"/>
    <property type="molecule type" value="Genomic_DNA"/>
</dbReference>
<keyword evidence="3 6" id="KW-0863">Zinc-finger</keyword>
<dbReference type="SUPFAM" id="SSF57850">
    <property type="entry name" value="RING/U-box"/>
    <property type="match status" value="1"/>
</dbReference>
<feature type="compositionally biased region" description="Pro residues" evidence="7">
    <location>
        <begin position="169"/>
        <end position="181"/>
    </location>
</feature>
<organism evidence="9 10">
    <name type="scientific">Novymonas esmeraldas</name>
    <dbReference type="NCBI Taxonomy" id="1808958"/>
    <lineage>
        <taxon>Eukaryota</taxon>
        <taxon>Discoba</taxon>
        <taxon>Euglenozoa</taxon>
        <taxon>Kinetoplastea</taxon>
        <taxon>Metakinetoplastina</taxon>
        <taxon>Trypanosomatida</taxon>
        <taxon>Trypanosomatidae</taxon>
        <taxon>Novymonas</taxon>
    </lineage>
</organism>
<feature type="compositionally biased region" description="Low complexity" evidence="7">
    <location>
        <begin position="1"/>
        <end position="13"/>
    </location>
</feature>
<dbReference type="InterPro" id="IPR024766">
    <property type="entry name" value="Znf_RING_H2"/>
</dbReference>
<dbReference type="PANTHER" id="PTHR45969:SF69">
    <property type="entry name" value="FINGER DOMAIN PROTEIN, PUTATIVE (AFU_ORTHOLOGUE AFUA_3G12190)-RELATED"/>
    <property type="match status" value="1"/>
</dbReference>
<dbReference type="GO" id="GO:0061630">
    <property type="term" value="F:ubiquitin protein ligase activity"/>
    <property type="evidence" value="ECO:0007669"/>
    <property type="project" value="TreeGrafter"/>
</dbReference>
<dbReference type="GO" id="GO:0016567">
    <property type="term" value="P:protein ubiquitination"/>
    <property type="evidence" value="ECO:0007669"/>
    <property type="project" value="TreeGrafter"/>
</dbReference>
<name>A0AAW0ELC5_9TRYP</name>
<evidence type="ECO:0000256" key="5">
    <source>
        <dbReference type="ARBA" id="ARBA00022833"/>
    </source>
</evidence>
<gene>
    <name evidence="9" type="ORF">NESM_000414100</name>
</gene>
<dbReference type="Gene3D" id="3.30.40.10">
    <property type="entry name" value="Zinc/RING finger domain, C3HC4 (zinc finger)"/>
    <property type="match status" value="1"/>
</dbReference>
<dbReference type="GO" id="GO:0008270">
    <property type="term" value="F:zinc ion binding"/>
    <property type="evidence" value="ECO:0007669"/>
    <property type="project" value="UniProtKB-KW"/>
</dbReference>
<protein>
    <submittedName>
        <fullName evidence="9">Ring finger domain/Zinc finger, C3HC4 type (RING finger) containing protein</fullName>
    </submittedName>
</protein>
<accession>A0AAW0ELC5</accession>
<evidence type="ECO:0000256" key="4">
    <source>
        <dbReference type="ARBA" id="ARBA00022786"/>
    </source>
</evidence>
<keyword evidence="10" id="KW-1185">Reference proteome</keyword>
<feature type="region of interest" description="Disordered" evidence="7">
    <location>
        <begin position="162"/>
        <end position="198"/>
    </location>
</feature>
<dbReference type="Pfam" id="PF12678">
    <property type="entry name" value="zf-rbx1"/>
    <property type="match status" value="1"/>
</dbReference>
<comment type="pathway">
    <text evidence="1">Protein modification; protein ubiquitination.</text>
</comment>
<dbReference type="PROSITE" id="PS50089">
    <property type="entry name" value="ZF_RING_2"/>
    <property type="match status" value="1"/>
</dbReference>
<dbReference type="AlphaFoldDB" id="A0AAW0ELC5"/>
<dbReference type="SMART" id="SM00184">
    <property type="entry name" value="RING"/>
    <property type="match status" value="1"/>
</dbReference>
<evidence type="ECO:0000313" key="10">
    <source>
        <dbReference type="Proteomes" id="UP001430356"/>
    </source>
</evidence>
<comment type="caution">
    <text evidence="9">The sequence shown here is derived from an EMBL/GenBank/DDBJ whole genome shotgun (WGS) entry which is preliminary data.</text>
</comment>
<keyword evidence="4" id="KW-0833">Ubl conjugation pathway</keyword>
<dbReference type="Proteomes" id="UP001430356">
    <property type="component" value="Unassembled WGS sequence"/>
</dbReference>
<dbReference type="PANTHER" id="PTHR45969">
    <property type="entry name" value="RING ZINC FINGER PROTEIN-RELATED"/>
    <property type="match status" value="1"/>
</dbReference>
<dbReference type="InterPro" id="IPR001841">
    <property type="entry name" value="Znf_RING"/>
</dbReference>
<dbReference type="CDD" id="cd16448">
    <property type="entry name" value="RING-H2"/>
    <property type="match status" value="1"/>
</dbReference>
<proteinExistence type="predicted"/>
<evidence type="ECO:0000256" key="1">
    <source>
        <dbReference type="ARBA" id="ARBA00004906"/>
    </source>
</evidence>
<dbReference type="InterPro" id="IPR013083">
    <property type="entry name" value="Znf_RING/FYVE/PHD"/>
</dbReference>
<feature type="domain" description="RING-type" evidence="8">
    <location>
        <begin position="142"/>
        <end position="234"/>
    </location>
</feature>
<evidence type="ECO:0000256" key="2">
    <source>
        <dbReference type="ARBA" id="ARBA00022723"/>
    </source>
</evidence>
<sequence>MRPASPSESPPASSGGGNGAAHVHMQTFVFNVDNLSSPGVAATAAPNGMPPLGFLPGAVSAVISTAIDLPELPGLADLLGGTATPANTAAREWRAPSCPPFSPEEVISTFEVVAPSSPRSTTASASVANTGEPHAAPEVKECAICLEPLFCQPSARDDAVAAASGVSHTPPPSAAPSPPLPAAAEAEAEAEAEAAPAVAAESHTVREVYCGHRFHERCIRHWIALGHYACPLCRSPFVYD</sequence>
<feature type="region of interest" description="Disordered" evidence="7">
    <location>
        <begin position="1"/>
        <end position="20"/>
    </location>
</feature>
<evidence type="ECO:0000259" key="8">
    <source>
        <dbReference type="PROSITE" id="PS50089"/>
    </source>
</evidence>
<keyword evidence="5" id="KW-0862">Zinc</keyword>
<keyword evidence="2" id="KW-0479">Metal-binding</keyword>
<evidence type="ECO:0000313" key="9">
    <source>
        <dbReference type="EMBL" id="KAK7194920.1"/>
    </source>
</evidence>
<reference evidence="9 10" key="1">
    <citation type="journal article" date="2021" name="MBio">
        <title>A New Model Trypanosomatid, Novymonas esmeraldas: Genomic Perception of Its 'Candidatus Pandoraea novymonadis' Endosymbiont.</title>
        <authorList>
            <person name="Zakharova A."/>
            <person name="Saura A."/>
            <person name="Butenko A."/>
            <person name="Podesvova L."/>
            <person name="Warmusova S."/>
            <person name="Kostygov A.Y."/>
            <person name="Nenarokova A."/>
            <person name="Lukes J."/>
            <person name="Opperdoes F.R."/>
            <person name="Yurchenko V."/>
        </authorList>
    </citation>
    <scope>NUCLEOTIDE SEQUENCE [LARGE SCALE GENOMIC DNA]</scope>
    <source>
        <strain evidence="9 10">E262AT.01</strain>
    </source>
</reference>
<evidence type="ECO:0000256" key="3">
    <source>
        <dbReference type="ARBA" id="ARBA00022771"/>
    </source>
</evidence>
<evidence type="ECO:0000256" key="7">
    <source>
        <dbReference type="SAM" id="MobiDB-lite"/>
    </source>
</evidence>
<evidence type="ECO:0000256" key="6">
    <source>
        <dbReference type="PROSITE-ProRule" id="PRU00175"/>
    </source>
</evidence>